<organism evidence="15 16">
    <name type="scientific">Romboutsia maritimum</name>
    <dbReference type="NCBI Taxonomy" id="2020948"/>
    <lineage>
        <taxon>Bacteria</taxon>
        <taxon>Bacillati</taxon>
        <taxon>Bacillota</taxon>
        <taxon>Clostridia</taxon>
        <taxon>Peptostreptococcales</taxon>
        <taxon>Peptostreptococcaceae</taxon>
        <taxon>Romboutsia</taxon>
    </lineage>
</organism>
<evidence type="ECO:0000259" key="14">
    <source>
        <dbReference type="PROSITE" id="PS50109"/>
    </source>
</evidence>
<evidence type="ECO:0000256" key="10">
    <source>
        <dbReference type="ARBA" id="ARBA00023012"/>
    </source>
</evidence>
<keyword evidence="8 15" id="KW-0418">Kinase</keyword>
<dbReference type="SMART" id="SM00387">
    <property type="entry name" value="HATPase_c"/>
    <property type="match status" value="1"/>
</dbReference>
<dbReference type="PANTHER" id="PTHR43547">
    <property type="entry name" value="TWO-COMPONENT HISTIDINE KINASE"/>
    <property type="match status" value="1"/>
</dbReference>
<dbReference type="EC" id="2.7.13.3" evidence="3"/>
<dbReference type="InterPro" id="IPR013783">
    <property type="entry name" value="Ig-like_fold"/>
</dbReference>
<dbReference type="SUPFAM" id="SSF63829">
    <property type="entry name" value="Calcium-dependent phosphotriesterase"/>
    <property type="match status" value="3"/>
</dbReference>
<dbReference type="InterPro" id="IPR003594">
    <property type="entry name" value="HATPase_dom"/>
</dbReference>
<evidence type="ECO:0000256" key="4">
    <source>
        <dbReference type="ARBA" id="ARBA00022475"/>
    </source>
</evidence>
<dbReference type="InterPro" id="IPR036097">
    <property type="entry name" value="HisK_dim/P_sf"/>
</dbReference>
<feature type="signal peptide" evidence="13">
    <location>
        <begin position="1"/>
        <end position="31"/>
    </location>
</feature>
<dbReference type="Pfam" id="PF07494">
    <property type="entry name" value="Reg_prop"/>
    <property type="match status" value="5"/>
</dbReference>
<feature type="domain" description="Histidine kinase" evidence="14">
    <location>
        <begin position="843"/>
        <end position="1065"/>
    </location>
</feature>
<keyword evidence="11 12" id="KW-0472">Membrane</keyword>
<feature type="chain" id="PRO_5016629874" description="histidine kinase" evidence="13">
    <location>
        <begin position="32"/>
        <end position="1075"/>
    </location>
</feature>
<dbReference type="InterPro" id="IPR004358">
    <property type="entry name" value="Sig_transdc_His_kin-like_C"/>
</dbReference>
<evidence type="ECO:0000256" key="6">
    <source>
        <dbReference type="ARBA" id="ARBA00022679"/>
    </source>
</evidence>
<gene>
    <name evidence="15" type="ORF">CHF27_003930</name>
</gene>
<dbReference type="PRINTS" id="PR00344">
    <property type="entry name" value="BCTRLSENSOR"/>
</dbReference>
<evidence type="ECO:0000256" key="7">
    <source>
        <dbReference type="ARBA" id="ARBA00022741"/>
    </source>
</evidence>
<evidence type="ECO:0000313" key="16">
    <source>
        <dbReference type="Proteomes" id="UP000243494"/>
    </source>
</evidence>
<comment type="catalytic activity">
    <reaction evidence="1">
        <text>ATP + protein L-histidine = ADP + protein N-phospho-L-histidine.</text>
        <dbReference type="EC" id="2.7.13.3"/>
    </reaction>
</comment>
<protein>
    <recommendedName>
        <fullName evidence="3">histidine kinase</fullName>
        <ecNumber evidence="3">2.7.13.3</ecNumber>
    </recommendedName>
</protein>
<keyword evidence="16" id="KW-1185">Reference proteome</keyword>
<dbReference type="FunFam" id="3.30.565.10:FF:000023">
    <property type="entry name" value="PAS domain-containing sensor histidine kinase"/>
    <property type="match status" value="1"/>
</dbReference>
<keyword evidence="10" id="KW-0902">Two-component regulatory system</keyword>
<dbReference type="Gene3D" id="2.130.10.10">
    <property type="entry name" value="YVTN repeat-like/Quinoprotein amine dehydrogenase"/>
    <property type="match status" value="2"/>
</dbReference>
<dbReference type="SUPFAM" id="SSF55874">
    <property type="entry name" value="ATPase domain of HSP90 chaperone/DNA topoisomerase II/histidine kinase"/>
    <property type="match status" value="1"/>
</dbReference>
<dbReference type="CDD" id="cd00082">
    <property type="entry name" value="HisKA"/>
    <property type="match status" value="1"/>
</dbReference>
<sequence>MPFREKCRLKILSLLLVISIGIIATTDNTLAYDDIKFSNITVNEGLSQSTVTSMIQDSEGYIWIGTCDGLNRFDGTKFKIYKHDDDDDKNSILNNQIVDIQADNQNDIWVGTQCGLSKINIKNNKIKNYKNLNSCIKDIKITKSGNVIIGTDEGINIYDKENDIFKRVLDKEKDLASQSITSIEEDDEGNIWIGTDKGIDIVSKNFISKKRFHNKEYGIDKNSISKIYFDNKENIWIGTRGYGLIKINTKDYSWKRHSCDLSKKTSLKSDVIGGILLDDKKNLWICTANGISKYNYDTDDFKTYNNTYEKSSLLDDITLSLMQASSGRIWVGTHSGISVFHPNKNIKYYTFNPLDKNSISDKSVKCIYEDEDDLVWVGTRSKGIDIIDRKQDKVYKLDEYIKGDLYSKHVRDIVGNNNNIYIATSLGLNIVDKKTRTIKSYDEKNELIGKKIIDLFLDSKGYLWISTCKGINILDTKNNELIDINNLIDSKLINDKGPSVIYEDKEGCYYVGYLRGSGLAKIDINKKSVKFYKNIKDDKYSISSNNISSITEDTKGNIWVSTSEGLNKLDKNSNKFIRYKTNYTLDKERVNCVLLDKKDNPWFSTNYGILKLNIKNNDLRSLESTDRFQIYEFRPNICYKNNKGEFFFGGASGLTIFKPEEINQDTYKTSLALNEFLVKGEKYEYKDNLKLKFNQNNISIKFSLISYDSKNQTVYKYKLEKNNESDDNIEDWMSTKEPQITFNNLAPGNYKLRVKAINYDGAVSKEESIIFTIKQPFWKNNIAKIIYVLIILIFIYLNKTRTKRLNRLVENKTKELQDKIKISTQLSDKIINLEKNKNNYFLNLSHELRTPLNVINGVNQLINNLNKKDEGISKEKLDYYIGVTTKNCKRLLNLINNIIDSTKFENNSYIIKLEKKDIVSIVEEAALGLKDYVESKGIELIIDTDIEEKLIDCDEYEIERCIVNLIGNAKKFTDSGGKIEVNIKDLDDKVLISVKDSGVGIDEKHQKCIFDRFSQVENNSPQIKEGSGLGLTITKHIVDMHKGTIELESKVGMGSNFTIILPVSSDKLLVEDKNI</sequence>
<dbReference type="SMART" id="SM00388">
    <property type="entry name" value="HisKA"/>
    <property type="match status" value="1"/>
</dbReference>
<proteinExistence type="predicted"/>
<comment type="caution">
    <text evidence="15">The sequence shown here is derived from an EMBL/GenBank/DDBJ whole genome shotgun (WGS) entry which is preliminary data.</text>
</comment>
<dbReference type="Gene3D" id="1.10.287.130">
    <property type="match status" value="1"/>
</dbReference>
<evidence type="ECO:0000256" key="1">
    <source>
        <dbReference type="ARBA" id="ARBA00000085"/>
    </source>
</evidence>
<name>A0A371IUT4_9FIRM</name>
<evidence type="ECO:0000256" key="8">
    <source>
        <dbReference type="ARBA" id="ARBA00022777"/>
    </source>
</evidence>
<evidence type="ECO:0000256" key="11">
    <source>
        <dbReference type="ARBA" id="ARBA00023136"/>
    </source>
</evidence>
<evidence type="ECO:0000256" key="2">
    <source>
        <dbReference type="ARBA" id="ARBA00004236"/>
    </source>
</evidence>
<dbReference type="Pfam" id="PF02518">
    <property type="entry name" value="HATPase_c"/>
    <property type="match status" value="1"/>
</dbReference>
<dbReference type="InterPro" id="IPR011123">
    <property type="entry name" value="Y_Y_Y"/>
</dbReference>
<dbReference type="InterPro" id="IPR011110">
    <property type="entry name" value="Reg_prop"/>
</dbReference>
<comment type="subcellular location">
    <subcellularLocation>
        <location evidence="2">Cell membrane</location>
    </subcellularLocation>
</comment>
<dbReference type="Gene3D" id="3.30.565.10">
    <property type="entry name" value="Histidine kinase-like ATPase, C-terminal domain"/>
    <property type="match status" value="1"/>
</dbReference>
<dbReference type="GO" id="GO:0005886">
    <property type="term" value="C:plasma membrane"/>
    <property type="evidence" value="ECO:0007669"/>
    <property type="project" value="UniProtKB-SubCell"/>
</dbReference>
<dbReference type="PANTHER" id="PTHR43547:SF2">
    <property type="entry name" value="HYBRID SIGNAL TRANSDUCTION HISTIDINE KINASE C"/>
    <property type="match status" value="1"/>
</dbReference>
<dbReference type="RefSeq" id="WP_095406159.1">
    <property type="nucleotide sequence ID" value="NZ_NOJZ02000004.1"/>
</dbReference>
<evidence type="ECO:0000256" key="12">
    <source>
        <dbReference type="SAM" id="Phobius"/>
    </source>
</evidence>
<dbReference type="InterPro" id="IPR005467">
    <property type="entry name" value="His_kinase_dom"/>
</dbReference>
<dbReference type="PROSITE" id="PS50109">
    <property type="entry name" value="HIS_KIN"/>
    <property type="match status" value="1"/>
</dbReference>
<keyword evidence="6" id="KW-0808">Transferase</keyword>
<evidence type="ECO:0000256" key="9">
    <source>
        <dbReference type="ARBA" id="ARBA00022840"/>
    </source>
</evidence>
<keyword evidence="4" id="KW-1003">Cell membrane</keyword>
<dbReference type="Pfam" id="PF07495">
    <property type="entry name" value="Y_Y_Y"/>
    <property type="match status" value="1"/>
</dbReference>
<dbReference type="InterPro" id="IPR015943">
    <property type="entry name" value="WD40/YVTN_repeat-like_dom_sf"/>
</dbReference>
<dbReference type="GO" id="GO:0000155">
    <property type="term" value="F:phosphorelay sensor kinase activity"/>
    <property type="evidence" value="ECO:0007669"/>
    <property type="project" value="InterPro"/>
</dbReference>
<keyword evidence="12" id="KW-1133">Transmembrane helix</keyword>
<feature type="transmembrane region" description="Helical" evidence="12">
    <location>
        <begin position="777"/>
        <end position="797"/>
    </location>
</feature>
<dbReference type="InterPro" id="IPR036890">
    <property type="entry name" value="HATPase_C_sf"/>
</dbReference>
<dbReference type="GO" id="GO:0005524">
    <property type="term" value="F:ATP binding"/>
    <property type="evidence" value="ECO:0007669"/>
    <property type="project" value="UniProtKB-KW"/>
</dbReference>
<dbReference type="Proteomes" id="UP000243494">
    <property type="component" value="Unassembled WGS sequence"/>
</dbReference>
<keyword evidence="5" id="KW-0597">Phosphoprotein</keyword>
<evidence type="ECO:0000256" key="5">
    <source>
        <dbReference type="ARBA" id="ARBA00022553"/>
    </source>
</evidence>
<evidence type="ECO:0000256" key="3">
    <source>
        <dbReference type="ARBA" id="ARBA00012438"/>
    </source>
</evidence>
<dbReference type="Pfam" id="PF00512">
    <property type="entry name" value="HisKA"/>
    <property type="match status" value="1"/>
</dbReference>
<dbReference type="OrthoDB" id="9813394at2"/>
<dbReference type="AlphaFoldDB" id="A0A371IUT4"/>
<keyword evidence="12" id="KW-0812">Transmembrane</keyword>
<keyword evidence="7" id="KW-0547">Nucleotide-binding</keyword>
<reference evidence="15 16" key="1">
    <citation type="journal article" date="2017" name="Genome Announc.">
        <title>Draft Genome Sequence of Romboutsia maritimum sp. nov. Strain CCRI-22766(T), Isolated from Coastal Estuarine Mud.</title>
        <authorList>
            <person name="Maheux A.F."/>
            <person name="Boudreau D.K."/>
            <person name="Berube E."/>
            <person name="Boissinot M."/>
            <person name="Raymond F."/>
            <person name="Brodeur S."/>
            <person name="Corbeil J."/>
            <person name="Brightwell G."/>
            <person name="Broda D."/>
            <person name="Omar R.F."/>
            <person name="Bergeron M.G."/>
        </authorList>
    </citation>
    <scope>NUCLEOTIDE SEQUENCE [LARGE SCALE GENOMIC DNA]</scope>
    <source>
        <strain evidence="15 16">CCRI-22766</strain>
    </source>
</reference>
<evidence type="ECO:0000313" key="15">
    <source>
        <dbReference type="EMBL" id="RDY24238.1"/>
    </source>
</evidence>
<keyword evidence="9" id="KW-0067">ATP-binding</keyword>
<dbReference type="EMBL" id="NOJZ02000004">
    <property type="protein sequence ID" value="RDY24238.1"/>
    <property type="molecule type" value="Genomic_DNA"/>
</dbReference>
<dbReference type="SUPFAM" id="SSF47384">
    <property type="entry name" value="Homodimeric domain of signal transducing histidine kinase"/>
    <property type="match status" value="1"/>
</dbReference>
<keyword evidence="13" id="KW-0732">Signal</keyword>
<dbReference type="Gene3D" id="2.60.40.10">
    <property type="entry name" value="Immunoglobulins"/>
    <property type="match status" value="1"/>
</dbReference>
<accession>A0A371IUT4</accession>
<dbReference type="InterPro" id="IPR003661">
    <property type="entry name" value="HisK_dim/P_dom"/>
</dbReference>
<evidence type="ECO:0000256" key="13">
    <source>
        <dbReference type="SAM" id="SignalP"/>
    </source>
</evidence>